<dbReference type="PANTHER" id="PTHR46246:SF1">
    <property type="entry name" value="GUANOSINE-3',5'-BIS(DIPHOSPHATE) 3'-PYROPHOSPHOHYDROLASE MESH1"/>
    <property type="match status" value="1"/>
</dbReference>
<dbReference type="Gene3D" id="1.10.3210.10">
    <property type="entry name" value="Hypothetical protein af1432"/>
    <property type="match status" value="1"/>
</dbReference>
<dbReference type="InterPro" id="IPR052194">
    <property type="entry name" value="MESH1"/>
</dbReference>
<name>A0AAU6VYW3_9VIRU</name>
<organism evidence="1">
    <name type="scientific">Pseudomonas phage Pyxpy02</name>
    <dbReference type="NCBI Taxonomy" id="3138547"/>
    <lineage>
        <taxon>Viruses</taxon>
    </lineage>
</organism>
<accession>A0AAU6VYW3</accession>
<dbReference type="GO" id="GO:0008893">
    <property type="term" value="F:guanosine-3',5'-bis(diphosphate) 3'-diphosphatase activity"/>
    <property type="evidence" value="ECO:0007669"/>
    <property type="project" value="TreeGrafter"/>
</dbReference>
<gene>
    <name evidence="1" type="ORF">Pyxpy02_00168</name>
</gene>
<dbReference type="SUPFAM" id="SSF109604">
    <property type="entry name" value="HD-domain/PDEase-like"/>
    <property type="match status" value="1"/>
</dbReference>
<reference evidence="1" key="1">
    <citation type="journal article" date="2024" name="J. Gen. Virol.">
        <title>Novel phages of Pseudomonas syringae unveil numerous potential auxiliary metabolic genes.</title>
        <authorList>
            <person name="Feltin C."/>
            <person name="Garneau J.R."/>
            <person name="Morris C.E."/>
            <person name="Berard A."/>
            <person name="Torres-Barcelo C."/>
        </authorList>
    </citation>
    <scope>NUCLEOTIDE SEQUENCE</scope>
</reference>
<proteinExistence type="predicted"/>
<evidence type="ECO:0000313" key="1">
    <source>
        <dbReference type="EMBL" id="XAI69651.1"/>
    </source>
</evidence>
<dbReference type="EMBL" id="PP179311">
    <property type="protein sequence ID" value="XAI69651.1"/>
    <property type="molecule type" value="Genomic_DNA"/>
</dbReference>
<sequence>MLDLEKRAEAYATEKHKGQKYGEHDYIYHLRQVVENVIKRNQGHPLLSTLIAIAWLHDVLEDTDTTYKELEREFGTAVAFCVARLSKHPDLSYQEYMELIVAAALAREVKICDTMANMVESIKSGNAKGLVKYPRQLTILVTGVYYE</sequence>
<dbReference type="PANTHER" id="PTHR46246">
    <property type="entry name" value="GUANOSINE-3',5'-BIS(DIPHOSPHATE) 3'-PYROPHOSPHOHYDROLASE MESH1"/>
    <property type="match status" value="1"/>
</dbReference>
<protein>
    <submittedName>
        <fullName evidence="1">Metal dependent phosphohydrolase</fullName>
    </submittedName>
</protein>